<keyword evidence="2" id="KW-0436">Ligase</keyword>
<dbReference type="Gene3D" id="3.30.470.20">
    <property type="entry name" value="ATP-grasp fold, B domain"/>
    <property type="match status" value="1"/>
</dbReference>
<dbReference type="GO" id="GO:0016874">
    <property type="term" value="F:ligase activity"/>
    <property type="evidence" value="ECO:0007669"/>
    <property type="project" value="UniProtKB-KW"/>
</dbReference>
<reference evidence="2 3" key="1">
    <citation type="submission" date="2016-10" db="EMBL/GenBank/DDBJ databases">
        <authorList>
            <person name="Varghese N."/>
            <person name="Submissions S."/>
        </authorList>
    </citation>
    <scope>NUCLEOTIDE SEQUENCE [LARGE SCALE GENOMIC DNA]</scope>
    <source>
        <strain evidence="2 3">DSM 17997</strain>
    </source>
</reference>
<proteinExistence type="predicted"/>
<evidence type="ECO:0000313" key="3">
    <source>
        <dbReference type="Proteomes" id="UP000199663"/>
    </source>
</evidence>
<dbReference type="InterPro" id="IPR053191">
    <property type="entry name" value="DcsG_Biosynth_Enzyme"/>
</dbReference>
<dbReference type="Proteomes" id="UP000199663">
    <property type="component" value="Unassembled WGS sequence"/>
</dbReference>
<name>A0A1H3N1I7_9BACT</name>
<dbReference type="EMBL" id="FNQC01000003">
    <property type="protein sequence ID" value="SDY82706.1"/>
    <property type="molecule type" value="Genomic_DNA"/>
</dbReference>
<gene>
    <name evidence="2" type="ORF">SAMN05444412_10353</name>
</gene>
<evidence type="ECO:0000259" key="1">
    <source>
        <dbReference type="Pfam" id="PF02955"/>
    </source>
</evidence>
<protein>
    <submittedName>
        <fullName evidence="2">Glutathione synthase/RimK-type ligase, ATP-grasp superfamily</fullName>
    </submittedName>
</protein>
<dbReference type="Gene3D" id="3.30.1490.20">
    <property type="entry name" value="ATP-grasp fold, A domain"/>
    <property type="match status" value="1"/>
</dbReference>
<dbReference type="SUPFAM" id="SSF56059">
    <property type="entry name" value="Glutathione synthetase ATP-binding domain-like"/>
    <property type="match status" value="1"/>
</dbReference>
<dbReference type="RefSeq" id="WP_019596982.1">
    <property type="nucleotide sequence ID" value="NZ_FNQC01000003.1"/>
</dbReference>
<keyword evidence="3" id="KW-1185">Reference proteome</keyword>
<dbReference type="PANTHER" id="PTHR39217:SF1">
    <property type="entry name" value="GLUTATHIONE SYNTHETASE"/>
    <property type="match status" value="1"/>
</dbReference>
<dbReference type="InterPro" id="IPR013815">
    <property type="entry name" value="ATP_grasp_subdomain_1"/>
</dbReference>
<feature type="domain" description="Prokaryotic glutathione synthetase ATP-binding" evidence="1">
    <location>
        <begin position="123"/>
        <end position="245"/>
    </location>
</feature>
<evidence type="ECO:0000313" key="2">
    <source>
        <dbReference type="EMBL" id="SDY82706.1"/>
    </source>
</evidence>
<dbReference type="Pfam" id="PF02955">
    <property type="entry name" value="GSH-S_ATP"/>
    <property type="match status" value="1"/>
</dbReference>
<accession>A0A1H3N1I7</accession>
<dbReference type="PANTHER" id="PTHR39217">
    <property type="match status" value="1"/>
</dbReference>
<dbReference type="InterPro" id="IPR004218">
    <property type="entry name" value="GSHS_ATP-bd"/>
</dbReference>
<sequence>MRIAVVTYESKISYAATNVLDEDKILAEILTDLGLEFKFEIWSDTLVKWETYSHLLVKSPWDYFDRYSEFLDWCQRIKKLGIPVFNDIETILWNSDKRYLEEVQKQGFQIVPTRFLSKQQPFDLAEYFDVFKTDQLVLKPTVSGGAKNTIKLDREMWLSKKEEMIGLMATEDFMVQPFVKQIVEEGEYSYLYFNGKFSHAVLKSAKEGDFRVQHFFGGNISKVLPKPEDLNCLQQLVNAFAKNCLYARVDGVWIEGVFYLMELELIEPYLFLFIEEQAIPNYRGAIKEKLGLI</sequence>
<dbReference type="Gene3D" id="3.40.50.20">
    <property type="match status" value="1"/>
</dbReference>
<comment type="caution">
    <text evidence="2">The sequence shown here is derived from an EMBL/GenBank/DDBJ whole genome shotgun (WGS) entry which is preliminary data.</text>
</comment>
<organism evidence="2 3">
    <name type="scientific">Rhodonellum ikkaensis</name>
    <dbReference type="NCBI Taxonomy" id="336829"/>
    <lineage>
        <taxon>Bacteria</taxon>
        <taxon>Pseudomonadati</taxon>
        <taxon>Bacteroidota</taxon>
        <taxon>Cytophagia</taxon>
        <taxon>Cytophagales</taxon>
        <taxon>Cytophagaceae</taxon>
        <taxon>Rhodonellum</taxon>
    </lineage>
</organism>